<dbReference type="GO" id="GO:0005634">
    <property type="term" value="C:nucleus"/>
    <property type="evidence" value="ECO:0007669"/>
    <property type="project" value="UniProtKB-SubCell"/>
</dbReference>
<evidence type="ECO:0000256" key="7">
    <source>
        <dbReference type="ARBA" id="ARBA00023043"/>
    </source>
</evidence>
<dbReference type="FunFam" id="1.20.5.190:FF:000003">
    <property type="entry name" value="Calmodulin-binding transcription activator 2"/>
    <property type="match status" value="1"/>
</dbReference>
<evidence type="ECO:0000256" key="5">
    <source>
        <dbReference type="ARBA" id="ARBA00022860"/>
    </source>
</evidence>
<dbReference type="Gene3D" id="1.25.40.20">
    <property type="entry name" value="Ankyrin repeat-containing domain"/>
    <property type="match status" value="1"/>
</dbReference>
<accession>A0A843UL88</accession>
<keyword evidence="4" id="KW-0106">Calcium</keyword>
<evidence type="ECO:0000256" key="6">
    <source>
        <dbReference type="ARBA" id="ARBA00023015"/>
    </source>
</evidence>
<gene>
    <name evidence="15" type="ORF">Taro_013107</name>
</gene>
<dbReference type="PANTHER" id="PTHR23335:SF1">
    <property type="entry name" value="CALMODULIN-BINDING TRANSCRIPTION ACTIVATOR, ISOFORM F"/>
    <property type="match status" value="1"/>
</dbReference>
<dbReference type="InterPro" id="IPR013783">
    <property type="entry name" value="Ig-like_fold"/>
</dbReference>
<dbReference type="InterPro" id="IPR002110">
    <property type="entry name" value="Ankyrin_rpt"/>
</dbReference>
<dbReference type="EMBL" id="NMUH01000519">
    <property type="protein sequence ID" value="MQL80679.1"/>
    <property type="molecule type" value="Genomic_DNA"/>
</dbReference>
<dbReference type="InterPro" id="IPR005559">
    <property type="entry name" value="CG-1_dom"/>
</dbReference>
<feature type="compositionally biased region" description="Basic and acidic residues" evidence="13">
    <location>
        <begin position="1066"/>
        <end position="1076"/>
    </location>
</feature>
<dbReference type="InterPro" id="IPR027417">
    <property type="entry name" value="P-loop_NTPase"/>
</dbReference>
<dbReference type="Gene3D" id="1.20.5.190">
    <property type="match status" value="1"/>
</dbReference>
<dbReference type="InterPro" id="IPR014756">
    <property type="entry name" value="Ig_E-set"/>
</dbReference>
<dbReference type="Pfam" id="PF01833">
    <property type="entry name" value="TIG"/>
    <property type="match status" value="1"/>
</dbReference>
<keyword evidence="9" id="KW-0010">Activator</keyword>
<comment type="caution">
    <text evidence="15">The sequence shown here is derived from an EMBL/GenBank/DDBJ whole genome shotgun (WGS) entry which is preliminary data.</text>
</comment>
<dbReference type="GO" id="GO:0003690">
    <property type="term" value="F:double-stranded DNA binding"/>
    <property type="evidence" value="ECO:0007669"/>
    <property type="project" value="TreeGrafter"/>
</dbReference>
<dbReference type="InterPro" id="IPR036770">
    <property type="entry name" value="Ankyrin_rpt-contain_sf"/>
</dbReference>
<evidence type="ECO:0000256" key="1">
    <source>
        <dbReference type="ARBA" id="ARBA00004123"/>
    </source>
</evidence>
<dbReference type="OrthoDB" id="407555at2759"/>
<dbReference type="SMART" id="SM00248">
    <property type="entry name" value="ANK"/>
    <property type="match status" value="1"/>
</dbReference>
<keyword evidence="10" id="KW-0804">Transcription</keyword>
<protein>
    <recommendedName>
        <fullName evidence="14">CG-1 domain-containing protein</fullName>
    </recommendedName>
</protein>
<comment type="similarity">
    <text evidence="2">Belongs to the CAMTA family.</text>
</comment>
<dbReference type="Pfam" id="PF12796">
    <property type="entry name" value="Ank_2"/>
    <property type="match status" value="1"/>
</dbReference>
<keyword evidence="8" id="KW-0238">DNA-binding</keyword>
<dbReference type="Pfam" id="PF03859">
    <property type="entry name" value="CG-1"/>
    <property type="match status" value="1"/>
</dbReference>
<name>A0A843UL88_COLES</name>
<dbReference type="GO" id="GO:0006357">
    <property type="term" value="P:regulation of transcription by RNA polymerase II"/>
    <property type="evidence" value="ECO:0007669"/>
    <property type="project" value="TreeGrafter"/>
</dbReference>
<feature type="domain" description="CG-1" evidence="14">
    <location>
        <begin position="8"/>
        <end position="134"/>
    </location>
</feature>
<keyword evidence="16" id="KW-1185">Reference proteome</keyword>
<evidence type="ECO:0000256" key="11">
    <source>
        <dbReference type="ARBA" id="ARBA00023242"/>
    </source>
</evidence>
<sequence>MMEPGFDIRKLYSEAQNRWLKPSEVLFILQNHEKCVITPEPANKPSSGSLFLFNRRVLRFFRNDGHVWRRKRDGRTVGEAHERLKVGNAEKLNCYYAHGEQNPYFQRRSYWMLDLAYDHIVLVHYREVSEGRYIPGSVSSLSSISSVTCNQITNHVNTKNQGTNDFSSCSPVSAEEVSSESVVGNRNRDFEAFDRVEISTVNSSRPRVNQALRMLELQLSLGDDDKLVLGEEKLPPNSTQEISQSLSHIDYECGKPALDLYGHIPHRSEYTGHYYFDKDIGGCDNSDTSTLLQGNYWKQQSQLSGSECMAERKSSISWKEMLELTSSSSTGVATQSTLKTFTLEGAPDSSAGRTCTTEKDFPAKDMRVHGNDTCLSSFETGNLSISSCGSSEELISQKTAYSGNSGDNTYQNHKSNSQIHLSAARRFLLGSDDTIESPTTAKQFQQAEDAILYKAEGNICQDNSVGTVDWVHNIHSVGGRTIYVSNCSEISFNQSQPLEADSSLTVAQKHLFSIREISPGWAFSSENTKVVVTGDFFCNHLGYDWKVMFGDIEVPAQIIQEGVLRCQAPRHVAGRVSICVTYGNRVPCSEVREFEYLVKPDLSCLESGQQRPSAKSIDELLLLVRFGHMLLCGHDVTSIQNGENGPQTDPFSKLKATDDQWGHIIESLLVGSDDSPDTIDWLLQELLKDKLKQWLSSRNQDCGTTDCSLSKREQSLIHIVSGLGYDWALSPILSVGVGVNYRDLNGWTALHWAAHFGREKMVAALLAAGASAGAVTDPTTQDPVGKNPASIAAASGHKGLAGYLSEVALTSHLTSLTMEEPEISKGSAELAAERAVESICEKSMQVHEGATEDQLSLKDSLAAVRNAAQAAARIQSAFRAHSFRKKRQNAAPSDDEYYLTPQDIHNLSAASKLLHGHRDKKFHIAALCIQRKYRGWRGRKNFLTLRQHIVKIQAHVRGHQVRKKYREFLWTVSVVEKVILRWRRRGAGLRGFRAEAEPIDDIEADDILKVFRKQKVDAALDEAVSRVLSVVESPEARQQYRRMLESYQLAKAELESAGEATSSAGGDHDSGDTNHDMFDWTLDETWAHLNSADAG</sequence>
<dbReference type="SMART" id="SM01076">
    <property type="entry name" value="CG-1"/>
    <property type="match status" value="1"/>
</dbReference>
<comment type="subcellular location">
    <subcellularLocation>
        <location evidence="1">Nucleus</location>
    </subcellularLocation>
</comment>
<keyword evidence="3" id="KW-0677">Repeat</keyword>
<dbReference type="PANTHER" id="PTHR23335">
    <property type="entry name" value="CALMODULIN-BINDING TRANSCRIPTION ACTIVATOR CAMTA"/>
    <property type="match status" value="1"/>
</dbReference>
<dbReference type="SUPFAM" id="SSF81296">
    <property type="entry name" value="E set domains"/>
    <property type="match status" value="1"/>
</dbReference>
<feature type="repeat" description="ANK" evidence="12">
    <location>
        <begin position="745"/>
        <end position="777"/>
    </location>
</feature>
<keyword evidence="5" id="KW-0112">Calmodulin-binding</keyword>
<dbReference type="InterPro" id="IPR000048">
    <property type="entry name" value="IQ_motif_EF-hand-BS"/>
</dbReference>
<evidence type="ECO:0000256" key="3">
    <source>
        <dbReference type="ARBA" id="ARBA00022737"/>
    </source>
</evidence>
<keyword evidence="7 12" id="KW-0040">ANK repeat</keyword>
<dbReference type="SMART" id="SM00015">
    <property type="entry name" value="IQ"/>
    <property type="match status" value="3"/>
</dbReference>
<dbReference type="AlphaFoldDB" id="A0A843UL88"/>
<evidence type="ECO:0000256" key="2">
    <source>
        <dbReference type="ARBA" id="ARBA00008267"/>
    </source>
</evidence>
<evidence type="ECO:0000256" key="8">
    <source>
        <dbReference type="ARBA" id="ARBA00023125"/>
    </source>
</evidence>
<evidence type="ECO:0000259" key="14">
    <source>
        <dbReference type="PROSITE" id="PS51437"/>
    </source>
</evidence>
<evidence type="ECO:0000256" key="13">
    <source>
        <dbReference type="SAM" id="MobiDB-lite"/>
    </source>
</evidence>
<evidence type="ECO:0000313" key="16">
    <source>
        <dbReference type="Proteomes" id="UP000652761"/>
    </source>
</evidence>
<dbReference type="InterPro" id="IPR002909">
    <property type="entry name" value="IPT_dom"/>
</dbReference>
<dbReference type="PROSITE" id="PS51437">
    <property type="entry name" value="CG_1"/>
    <property type="match status" value="1"/>
</dbReference>
<organism evidence="15 16">
    <name type="scientific">Colocasia esculenta</name>
    <name type="common">Wild taro</name>
    <name type="synonym">Arum esculentum</name>
    <dbReference type="NCBI Taxonomy" id="4460"/>
    <lineage>
        <taxon>Eukaryota</taxon>
        <taxon>Viridiplantae</taxon>
        <taxon>Streptophyta</taxon>
        <taxon>Embryophyta</taxon>
        <taxon>Tracheophyta</taxon>
        <taxon>Spermatophyta</taxon>
        <taxon>Magnoliopsida</taxon>
        <taxon>Liliopsida</taxon>
        <taxon>Araceae</taxon>
        <taxon>Aroideae</taxon>
        <taxon>Colocasieae</taxon>
        <taxon>Colocasia</taxon>
    </lineage>
</organism>
<reference evidence="15" key="1">
    <citation type="submission" date="2017-07" db="EMBL/GenBank/DDBJ databases">
        <title>Taro Niue Genome Assembly and Annotation.</title>
        <authorList>
            <person name="Atibalentja N."/>
            <person name="Keating K."/>
            <person name="Fields C.J."/>
        </authorList>
    </citation>
    <scope>NUCLEOTIDE SEQUENCE</scope>
    <source>
        <strain evidence="15">Niue_2</strain>
        <tissue evidence="15">Leaf</tissue>
    </source>
</reference>
<evidence type="ECO:0000256" key="9">
    <source>
        <dbReference type="ARBA" id="ARBA00023159"/>
    </source>
</evidence>
<dbReference type="GO" id="GO:0005516">
    <property type="term" value="F:calmodulin binding"/>
    <property type="evidence" value="ECO:0007669"/>
    <property type="project" value="UniProtKB-KW"/>
</dbReference>
<dbReference type="PROSITE" id="PS50096">
    <property type="entry name" value="IQ"/>
    <property type="match status" value="3"/>
</dbReference>
<dbReference type="Gene3D" id="2.60.40.10">
    <property type="entry name" value="Immunoglobulins"/>
    <property type="match status" value="1"/>
</dbReference>
<dbReference type="Proteomes" id="UP000652761">
    <property type="component" value="Unassembled WGS sequence"/>
</dbReference>
<dbReference type="Pfam" id="PF00612">
    <property type="entry name" value="IQ"/>
    <property type="match status" value="2"/>
</dbReference>
<evidence type="ECO:0000256" key="12">
    <source>
        <dbReference type="PROSITE-ProRule" id="PRU00023"/>
    </source>
</evidence>
<evidence type="ECO:0000256" key="10">
    <source>
        <dbReference type="ARBA" id="ARBA00023163"/>
    </source>
</evidence>
<dbReference type="SUPFAM" id="SSF52540">
    <property type="entry name" value="P-loop containing nucleoside triphosphate hydrolases"/>
    <property type="match status" value="1"/>
</dbReference>
<keyword evidence="6" id="KW-0805">Transcription regulation</keyword>
<feature type="region of interest" description="Disordered" evidence="13">
    <location>
        <begin position="1055"/>
        <end position="1076"/>
    </location>
</feature>
<dbReference type="PROSITE" id="PS50088">
    <property type="entry name" value="ANK_REPEAT"/>
    <property type="match status" value="1"/>
</dbReference>
<proteinExistence type="inferred from homology"/>
<evidence type="ECO:0000313" key="15">
    <source>
        <dbReference type="EMBL" id="MQL80679.1"/>
    </source>
</evidence>
<dbReference type="SUPFAM" id="SSF48403">
    <property type="entry name" value="Ankyrin repeat"/>
    <property type="match status" value="1"/>
</dbReference>
<dbReference type="PROSITE" id="PS50297">
    <property type="entry name" value="ANK_REP_REGION"/>
    <property type="match status" value="1"/>
</dbReference>
<keyword evidence="11" id="KW-0539">Nucleus</keyword>
<dbReference type="GO" id="GO:0003712">
    <property type="term" value="F:transcription coregulator activity"/>
    <property type="evidence" value="ECO:0007669"/>
    <property type="project" value="TreeGrafter"/>
</dbReference>
<evidence type="ECO:0000256" key="4">
    <source>
        <dbReference type="ARBA" id="ARBA00022837"/>
    </source>
</evidence>